<dbReference type="RefSeq" id="WP_091147719.1">
    <property type="nucleotide sequence ID" value="NZ_FNAI01000003.1"/>
</dbReference>
<dbReference type="CDD" id="cd06325">
    <property type="entry name" value="PBP1_ABC_unchar_transporter"/>
    <property type="match status" value="1"/>
</dbReference>
<dbReference type="AlphaFoldDB" id="A0A1G6YRL0"/>
<dbReference type="PANTHER" id="PTHR35271:SF1">
    <property type="entry name" value="ABC TRANSPORTER, SUBSTRATE-BINDING LIPOPROTEIN"/>
    <property type="match status" value="1"/>
</dbReference>
<dbReference type="InterPro" id="IPR007487">
    <property type="entry name" value="ABC_transpt-TYRBP-like"/>
</dbReference>
<reference evidence="1 2" key="1">
    <citation type="submission" date="2016-10" db="EMBL/GenBank/DDBJ databases">
        <authorList>
            <person name="de Groot N.N."/>
        </authorList>
    </citation>
    <scope>NUCLEOTIDE SEQUENCE [LARGE SCALE GENOMIC DNA]</scope>
    <source>
        <strain evidence="1 2">47C3B</strain>
    </source>
</reference>
<keyword evidence="2" id="KW-1185">Reference proteome</keyword>
<evidence type="ECO:0000313" key="2">
    <source>
        <dbReference type="Proteomes" id="UP000199072"/>
    </source>
</evidence>
<protein>
    <submittedName>
        <fullName evidence="1">Putative ABC transport system substrate-binding protein</fullName>
    </submittedName>
</protein>
<dbReference type="InterPro" id="IPR028082">
    <property type="entry name" value="Peripla_BP_I"/>
</dbReference>
<proteinExistence type="predicted"/>
<gene>
    <name evidence="1" type="ORF">SAMN05216464_10370</name>
</gene>
<dbReference type="STRING" id="1391627.SAMN05216464_10370"/>
<dbReference type="SUPFAM" id="SSF53822">
    <property type="entry name" value="Periplasmic binding protein-like I"/>
    <property type="match status" value="1"/>
</dbReference>
<dbReference type="Gene3D" id="3.40.50.2300">
    <property type="match status" value="2"/>
</dbReference>
<dbReference type="Pfam" id="PF04392">
    <property type="entry name" value="ABC_sub_bind"/>
    <property type="match status" value="1"/>
</dbReference>
<sequence length="324" mass="35197">MKFFKYIPIAFILVLAVSCKPKTKAVNIPVVGFVDAFEDATIGQARTGFTDALKKNGFSEEKKTVQIEYSNAQGDIPTLTQIVNHFVSENVDLLATCTTLSTVTALQKTKTIPVFAMVSPTAERMKVLDASGKGPANLFGVAEELNYIDTSFSIIPKLLKPKGAKLVIGMIYNQSEPQSADALARIKALAQKQNVTIVALPVNTSADAQLVTQSLLNKNIDAFFANPDNTVFASFETILKNCNQKNVPIFTSEAGLVQRGAVAAFGADIYQWGYQAGLQAAQYLKTHKTDGLKSEMVKVRKRVYNAAAAKKYNITIPSNFEAVK</sequence>
<dbReference type="Proteomes" id="UP000199072">
    <property type="component" value="Unassembled WGS sequence"/>
</dbReference>
<accession>A0A1G6YRL0</accession>
<name>A0A1G6YRL0_9SPHI</name>
<dbReference type="PROSITE" id="PS51257">
    <property type="entry name" value="PROKAR_LIPOPROTEIN"/>
    <property type="match status" value="1"/>
</dbReference>
<evidence type="ECO:0000313" key="1">
    <source>
        <dbReference type="EMBL" id="SDD92931.1"/>
    </source>
</evidence>
<organism evidence="1 2">
    <name type="scientific">Mucilaginibacter pineti</name>
    <dbReference type="NCBI Taxonomy" id="1391627"/>
    <lineage>
        <taxon>Bacteria</taxon>
        <taxon>Pseudomonadati</taxon>
        <taxon>Bacteroidota</taxon>
        <taxon>Sphingobacteriia</taxon>
        <taxon>Sphingobacteriales</taxon>
        <taxon>Sphingobacteriaceae</taxon>
        <taxon>Mucilaginibacter</taxon>
    </lineage>
</organism>
<dbReference type="PANTHER" id="PTHR35271">
    <property type="entry name" value="ABC TRANSPORTER, SUBSTRATE-BINDING LIPOPROTEIN-RELATED"/>
    <property type="match status" value="1"/>
</dbReference>
<dbReference type="OrthoDB" id="786197at2"/>
<dbReference type="EMBL" id="FNAI01000003">
    <property type="protein sequence ID" value="SDD92931.1"/>
    <property type="molecule type" value="Genomic_DNA"/>
</dbReference>